<keyword evidence="3" id="KW-1185">Reference proteome</keyword>
<dbReference type="EMBL" id="MW394388">
    <property type="protein sequence ID" value="QQV91626.1"/>
    <property type="molecule type" value="Genomic_DNA"/>
</dbReference>
<evidence type="ECO:0000313" key="3">
    <source>
        <dbReference type="Proteomes" id="UP000596379"/>
    </source>
</evidence>
<name>A0A7U0GAJ2_9CAUD</name>
<sequence length="232" mass="24931">MSNTTQVNLYLKNPNGTPMTDTCVTVKPVRAGFWSGFAGIVEDTEMVFKTDNQGYIAMALWPLPYPYYLTYSDDDESMPGQFLFYVPAVDYPVAFEDLIVTKADSNDKYADTILQQIIAAKVAAVEAASEAETSATEAAGHATAAAASEATSTSNAQATQADRAQVNQLMTDMTALWASLQEAIVKIQAINLQNKLKLGGYTLWVDASGKLRIFEGNPTSDTDGVVVGTQTA</sequence>
<organism evidence="2 3">
    <name type="scientific">Klebsiella phage vB_KpP_FBKp27</name>
    <dbReference type="NCBI Taxonomy" id="2801837"/>
    <lineage>
        <taxon>Viruses</taxon>
        <taxon>Duplodnaviria</taxon>
        <taxon>Heunggongvirae</taxon>
        <taxon>Uroviricota</taxon>
        <taxon>Caudoviricetes</taxon>
        <taxon>Schitoviridae</taxon>
        <taxon>Efbeekayvirus</taxon>
        <taxon>Efbeekayvirus Fbkp27</taxon>
    </lineage>
</organism>
<proteinExistence type="predicted"/>
<feature type="region of interest" description="Disordered" evidence="1">
    <location>
        <begin position="136"/>
        <end position="159"/>
    </location>
</feature>
<protein>
    <submittedName>
        <fullName evidence="2">Uncharacterized protein</fullName>
    </submittedName>
</protein>
<dbReference type="Proteomes" id="UP000596379">
    <property type="component" value="Segment"/>
</dbReference>
<evidence type="ECO:0000256" key="1">
    <source>
        <dbReference type="SAM" id="MobiDB-lite"/>
    </source>
</evidence>
<accession>A0A7U0GAJ2</accession>
<reference evidence="2 3" key="1">
    <citation type="submission" date="2020-12" db="EMBL/GenBank/DDBJ databases">
        <title>Genomic characterization of four novel bacteriophages infecting Klebsiella pneumoniae.</title>
        <authorList>
            <person name="Estrada Bonilla B."/>
            <person name="Costa A.R."/>
            <person name="van Rossum T."/>
            <person name="Hagedoorn S."/>
            <person name="Wallinga H."/>
            <person name="Xiao M."/>
            <person name="Song W."/>
            <person name="Haas P.-J."/>
            <person name="Nobrega F.L."/>
            <person name="Brouns S.J.J."/>
        </authorList>
    </citation>
    <scope>NUCLEOTIDE SEQUENCE [LARGE SCALE GENOMIC DNA]</scope>
</reference>
<gene>
    <name evidence="2" type="ORF">vBKpPFBKp27_001</name>
</gene>
<evidence type="ECO:0000313" key="2">
    <source>
        <dbReference type="EMBL" id="QQV91626.1"/>
    </source>
</evidence>